<feature type="non-terminal residue" evidence="1">
    <location>
        <position position="28"/>
    </location>
</feature>
<proteinExistence type="predicted"/>
<protein>
    <submittedName>
        <fullName evidence="1">Uncharacterized protein</fullName>
    </submittedName>
</protein>
<dbReference type="AlphaFoldDB" id="A0A382TLD9"/>
<sequence>MKKAGITLKSVAYLAGESEQTVCRVLNV</sequence>
<accession>A0A382TLD9</accession>
<name>A0A382TLD9_9ZZZZ</name>
<dbReference type="EMBL" id="UINC01137128">
    <property type="protein sequence ID" value="SVD22281.1"/>
    <property type="molecule type" value="Genomic_DNA"/>
</dbReference>
<evidence type="ECO:0000313" key="1">
    <source>
        <dbReference type="EMBL" id="SVD22281.1"/>
    </source>
</evidence>
<gene>
    <name evidence="1" type="ORF">METZ01_LOCUS375135</name>
</gene>
<organism evidence="1">
    <name type="scientific">marine metagenome</name>
    <dbReference type="NCBI Taxonomy" id="408172"/>
    <lineage>
        <taxon>unclassified sequences</taxon>
        <taxon>metagenomes</taxon>
        <taxon>ecological metagenomes</taxon>
    </lineage>
</organism>
<reference evidence="1" key="1">
    <citation type="submission" date="2018-05" db="EMBL/GenBank/DDBJ databases">
        <authorList>
            <person name="Lanie J.A."/>
            <person name="Ng W.-L."/>
            <person name="Kazmierczak K.M."/>
            <person name="Andrzejewski T.M."/>
            <person name="Davidsen T.M."/>
            <person name="Wayne K.J."/>
            <person name="Tettelin H."/>
            <person name="Glass J.I."/>
            <person name="Rusch D."/>
            <person name="Podicherti R."/>
            <person name="Tsui H.-C.T."/>
            <person name="Winkler M.E."/>
        </authorList>
    </citation>
    <scope>NUCLEOTIDE SEQUENCE</scope>
</reference>